<feature type="region of interest" description="Disordered" evidence="1">
    <location>
        <begin position="89"/>
        <end position="109"/>
    </location>
</feature>
<proteinExistence type="predicted"/>
<feature type="compositionally biased region" description="Low complexity" evidence="1">
    <location>
        <begin position="91"/>
        <end position="102"/>
    </location>
</feature>
<reference evidence="2 3" key="1">
    <citation type="journal article" date="2015" name="Genome Biol.">
        <title>Comparative genomics of Steinernema reveals deeply conserved gene regulatory networks.</title>
        <authorList>
            <person name="Dillman A.R."/>
            <person name="Macchietto M."/>
            <person name="Porter C.F."/>
            <person name="Rogers A."/>
            <person name="Williams B."/>
            <person name="Antoshechkin I."/>
            <person name="Lee M.M."/>
            <person name="Goodwin Z."/>
            <person name="Lu X."/>
            <person name="Lewis E.E."/>
            <person name="Goodrich-Blair H."/>
            <person name="Stock S.P."/>
            <person name="Adams B.J."/>
            <person name="Sternberg P.W."/>
            <person name="Mortazavi A."/>
        </authorList>
    </citation>
    <scope>NUCLEOTIDE SEQUENCE [LARGE SCALE GENOMIC DNA]</scope>
    <source>
        <strain evidence="2 3">ALL</strain>
    </source>
</reference>
<dbReference type="Proteomes" id="UP000298663">
    <property type="component" value="Unassembled WGS sequence"/>
</dbReference>
<evidence type="ECO:0000256" key="1">
    <source>
        <dbReference type="SAM" id="MobiDB-lite"/>
    </source>
</evidence>
<keyword evidence="3" id="KW-1185">Reference proteome</keyword>
<reference evidence="2 3" key="2">
    <citation type="journal article" date="2019" name="G3 (Bethesda)">
        <title>Hybrid Assembly of the Genome of the Entomopathogenic Nematode Steinernema carpocapsae Identifies the X-Chromosome.</title>
        <authorList>
            <person name="Serra L."/>
            <person name="Macchietto M."/>
            <person name="Macias-Munoz A."/>
            <person name="McGill C.J."/>
            <person name="Rodriguez I.M."/>
            <person name="Rodriguez B."/>
            <person name="Murad R."/>
            <person name="Mortazavi A."/>
        </authorList>
    </citation>
    <scope>NUCLEOTIDE SEQUENCE [LARGE SCALE GENOMIC DNA]</scope>
    <source>
        <strain evidence="2 3">ALL</strain>
    </source>
</reference>
<accession>A0A4V6A1I2</accession>
<name>A0A4V6A1I2_STECR</name>
<dbReference type="EMBL" id="AZBU02000005">
    <property type="protein sequence ID" value="TKR75685.1"/>
    <property type="molecule type" value="Genomic_DNA"/>
</dbReference>
<comment type="caution">
    <text evidence="2">The sequence shown here is derived from an EMBL/GenBank/DDBJ whole genome shotgun (WGS) entry which is preliminary data.</text>
</comment>
<sequence>MFSCETFFYFSCRSLPSQISLHPENSLTTFPTTTSPVTFFASPVDPSNLTSQPSPTNLSLTWATHNLLSLLQFTPWILSVLPWITQLNPHSQSSSQRLLRLSCGSYPQS</sequence>
<evidence type="ECO:0000313" key="3">
    <source>
        <dbReference type="Proteomes" id="UP000298663"/>
    </source>
</evidence>
<protein>
    <submittedName>
        <fullName evidence="2">Uncharacterized protein</fullName>
    </submittedName>
</protein>
<organism evidence="2 3">
    <name type="scientific">Steinernema carpocapsae</name>
    <name type="common">Entomopathogenic nematode</name>
    <dbReference type="NCBI Taxonomy" id="34508"/>
    <lineage>
        <taxon>Eukaryota</taxon>
        <taxon>Metazoa</taxon>
        <taxon>Ecdysozoa</taxon>
        <taxon>Nematoda</taxon>
        <taxon>Chromadorea</taxon>
        <taxon>Rhabditida</taxon>
        <taxon>Tylenchina</taxon>
        <taxon>Panagrolaimomorpha</taxon>
        <taxon>Strongyloidoidea</taxon>
        <taxon>Steinernematidae</taxon>
        <taxon>Steinernema</taxon>
    </lineage>
</organism>
<dbReference type="AlphaFoldDB" id="A0A4V6A1I2"/>
<evidence type="ECO:0000313" key="2">
    <source>
        <dbReference type="EMBL" id="TKR75685.1"/>
    </source>
</evidence>
<gene>
    <name evidence="2" type="ORF">L596_016940</name>
</gene>